<evidence type="ECO:0000313" key="3">
    <source>
        <dbReference type="Proteomes" id="UP000807785"/>
    </source>
</evidence>
<dbReference type="InterPro" id="IPR038721">
    <property type="entry name" value="IS701-like_DDE_dom"/>
</dbReference>
<dbReference type="EMBL" id="JADJEV010000003">
    <property type="protein sequence ID" value="MBK6973737.1"/>
    <property type="molecule type" value="Genomic_DNA"/>
</dbReference>
<comment type="caution">
    <text evidence="2">The sequence shown here is derived from an EMBL/GenBank/DDBJ whole genome shotgun (WGS) entry which is preliminary data.</text>
</comment>
<dbReference type="PANTHER" id="PTHR33627:SF1">
    <property type="entry name" value="TRANSPOSASE"/>
    <property type="match status" value="1"/>
</dbReference>
<organism evidence="2 3">
    <name type="scientific">Candidatus Methylophosphatis roskildensis</name>
    <dbReference type="NCBI Taxonomy" id="2899263"/>
    <lineage>
        <taxon>Bacteria</taxon>
        <taxon>Pseudomonadati</taxon>
        <taxon>Pseudomonadota</taxon>
        <taxon>Betaproteobacteria</taxon>
        <taxon>Nitrosomonadales</taxon>
        <taxon>Sterolibacteriaceae</taxon>
        <taxon>Candidatus Methylophosphatis</taxon>
    </lineage>
</organism>
<protein>
    <submittedName>
        <fullName evidence="2">IS701 family transposase</fullName>
    </submittedName>
</protein>
<proteinExistence type="predicted"/>
<feature type="domain" description="Transposase IS701-like DDE" evidence="1">
    <location>
        <begin position="8"/>
        <end position="254"/>
    </location>
</feature>
<evidence type="ECO:0000259" key="1">
    <source>
        <dbReference type="Pfam" id="PF13546"/>
    </source>
</evidence>
<sequence length="422" mass="48044">MRYVRGLFQSRKANMEQMAEVVADAHYQRLHHMLSESAWDRCAVYEQLVIDANTHFGSLGPCALVIDESGFAKKGEMSAGVARQWNGRLGKTDNSQVGVFAAITCENVAALVDEELYLPEPWTRDEARCRQAGIPEDARAFRTKGEIAFAMIMRARRAGLQFAYSVFDGGYGHLPWLLRDLDDAREVFLAEMHSNQAIYLEDPAAAMPGRCPSRKGRPPTRLVTHASAETVTDWAQRQPTSAWRQLSVRDGEKGEVMAEYLKTRVFVWDGRASQARQLHLLVRRELDGSKLKFCLSNAKANASLRHLAMMQAARHFVERAFEDAKSQCGMADYQVRLWNGWHHHMTLVMIALMFLAKERLANRKTAQLLSCRDVVEMLRHRLPRKIDSDEDLVQSIAERHQRRRSVMDSAYRRQAEILGRSG</sequence>
<name>A0A9D7E4N4_9PROT</name>
<dbReference type="SUPFAM" id="SSF53098">
    <property type="entry name" value="Ribonuclease H-like"/>
    <property type="match status" value="1"/>
</dbReference>
<dbReference type="NCBIfam" id="NF033540">
    <property type="entry name" value="transpos_IS701"/>
    <property type="match status" value="1"/>
</dbReference>
<dbReference type="PANTHER" id="PTHR33627">
    <property type="entry name" value="TRANSPOSASE"/>
    <property type="match status" value="1"/>
</dbReference>
<dbReference type="InterPro" id="IPR039365">
    <property type="entry name" value="IS701-like"/>
</dbReference>
<evidence type="ECO:0000313" key="2">
    <source>
        <dbReference type="EMBL" id="MBK6973737.1"/>
    </source>
</evidence>
<gene>
    <name evidence="2" type="ORF">IPH26_12605</name>
</gene>
<dbReference type="AlphaFoldDB" id="A0A9D7E4N4"/>
<accession>A0A9D7E4N4</accession>
<dbReference type="InterPro" id="IPR012337">
    <property type="entry name" value="RNaseH-like_sf"/>
</dbReference>
<dbReference type="Pfam" id="PF13546">
    <property type="entry name" value="DDE_5"/>
    <property type="match status" value="1"/>
</dbReference>
<reference evidence="3" key="1">
    <citation type="journal article" date="2021" name="Nat. Commun.">
        <title>Connecting structure to function with the recovery of over 1000 high-quality metagenome-assembled genomes from activated sludge using long-read sequencing.</title>
        <authorList>
            <person name="Singleton C.M."/>
            <person name="Petriglieri F."/>
            <person name="Kristensen J.M."/>
            <person name="Kirkegaard R.H."/>
            <person name="Michaelsen T.Y."/>
            <person name="Andersen M.H."/>
            <person name="Kondrotaite Z."/>
            <person name="Karst S.M."/>
            <person name="Dueholm M.S."/>
            <person name="Nielsen P.H."/>
            <person name="Albertsen M."/>
        </authorList>
    </citation>
    <scope>NUCLEOTIDE SEQUENCE [LARGE SCALE GENOMIC DNA]</scope>
</reference>
<dbReference type="Proteomes" id="UP000807785">
    <property type="component" value="Unassembled WGS sequence"/>
</dbReference>